<dbReference type="OMA" id="CYPGHTQ"/>
<keyword evidence="5" id="KW-0805">Transcription regulation</keyword>
<dbReference type="Gene3D" id="2.30.30.140">
    <property type="match status" value="2"/>
</dbReference>
<dbReference type="InterPro" id="IPR013761">
    <property type="entry name" value="SAM/pointed_sf"/>
</dbReference>
<reference evidence="13" key="1">
    <citation type="submission" date="2012-12" db="EMBL/GenBank/DDBJ databases">
        <authorList>
            <person name="Hellsten U."/>
            <person name="Grimwood J."/>
            <person name="Chapman J.A."/>
            <person name="Shapiro H."/>
            <person name="Aerts A."/>
            <person name="Otillar R.P."/>
            <person name="Terry A.Y."/>
            <person name="Boore J.L."/>
            <person name="Simakov O."/>
            <person name="Marletaz F."/>
            <person name="Cho S.-J."/>
            <person name="Edsinger-Gonzales E."/>
            <person name="Havlak P."/>
            <person name="Kuo D.-H."/>
            <person name="Larsson T."/>
            <person name="Lv J."/>
            <person name="Arendt D."/>
            <person name="Savage R."/>
            <person name="Osoegawa K."/>
            <person name="de Jong P."/>
            <person name="Lindberg D.R."/>
            <person name="Seaver E.C."/>
            <person name="Weisblat D.A."/>
            <person name="Putnam N.H."/>
            <person name="Grigoriev I.V."/>
            <person name="Rokhsar D.S."/>
        </authorList>
    </citation>
    <scope>NUCLEOTIDE SEQUENCE</scope>
</reference>
<comment type="subcellular location">
    <subcellularLocation>
        <location evidence="1">Nucleus</location>
    </subcellularLocation>
</comment>
<feature type="compositionally biased region" description="Low complexity" evidence="9">
    <location>
        <begin position="239"/>
        <end position="255"/>
    </location>
</feature>
<dbReference type="InterPro" id="IPR021987">
    <property type="entry name" value="SLED"/>
</dbReference>
<dbReference type="CDD" id="cd09578">
    <property type="entry name" value="SAM_Scm"/>
    <property type="match status" value="1"/>
</dbReference>
<feature type="repeat" description="MBT" evidence="8">
    <location>
        <begin position="132"/>
        <end position="233"/>
    </location>
</feature>
<accession>T1EGB2</accession>
<sequence>MFYFIFQNPKFSDYEVLYLLIFQGAFDWDEYLKESGEKAAPHSCFKQSIIPPVNEFKVGMKLEASDPRNLTSICIASVVKIHGPRLGLRLDGSDDRNDFWRLVDSGDIHPIGYCEKRGDLLQPPLGFNKNPSCWKLFLQRVLNQATPVPESCFKKEPPTPKSNEFKVGMKLEAVDRKNPHLMCPATVGAVNGDMIHVVFDGWKGAFDYWCPYDSRDIFPVGWCRKTNHPLQPPGTKAVASSSSSSAATTSTTTTTMKSCDHNSNNNNSSSSNNNNNIETATTTAHANIMVKKEVEDNYTNPAAPTTIIISSTATSSKMAMTSTTTKQTMSSAEDRMPVLTRVVEPDTITVYVNPGCYCGPTLIPALIKSEMPSQFGPIPIRRGLQQILQCLMACSRDQQVIFNLLESGNGRVVIQGRSFDDCDWLIGWLASNINGEVRQKQLKVIRKSATCHMFLNYLLTRLGCCSGLLTPTRQPSGDCKLCNNGNNNNMNNNNNNVNNNMNDNNYYMANSNNTNINANCMNGNSPTTAELLRPTPSASSSSSLSSSVTQSSSSTSVATSSSSSSSLFPYEPSTWSIDDVIRHISKSDTALLPFTDLFKKHEIDGKALLLLTSDMMMKYMGLKLGPALKLCHIIDKLKAFK</sequence>
<evidence type="ECO:0000313" key="11">
    <source>
        <dbReference type="EMBL" id="ESN92480.1"/>
    </source>
</evidence>
<evidence type="ECO:0000256" key="3">
    <source>
        <dbReference type="ARBA" id="ARBA00022491"/>
    </source>
</evidence>
<feature type="compositionally biased region" description="Low complexity" evidence="9">
    <location>
        <begin position="262"/>
        <end position="276"/>
    </location>
</feature>
<feature type="compositionally biased region" description="Low complexity" evidence="9">
    <location>
        <begin position="537"/>
        <end position="567"/>
    </location>
</feature>
<dbReference type="PANTHER" id="PTHR12247">
    <property type="entry name" value="POLYCOMB GROUP PROTEIN"/>
    <property type="match status" value="1"/>
</dbReference>
<gene>
    <name evidence="12" type="primary">20195614</name>
    <name evidence="11" type="ORF">HELRODRAFT_115837</name>
</gene>
<evidence type="ECO:0000313" key="12">
    <source>
        <dbReference type="EnsemblMetazoa" id="HelroP115837"/>
    </source>
</evidence>
<dbReference type="SUPFAM" id="SSF47769">
    <property type="entry name" value="SAM/Pointed domain"/>
    <property type="match status" value="1"/>
</dbReference>
<dbReference type="CDD" id="cd20091">
    <property type="entry name" value="MBT_dScm-like_rpt1"/>
    <property type="match status" value="1"/>
</dbReference>
<keyword evidence="3" id="KW-0678">Repressor</keyword>
<keyword evidence="6" id="KW-0804">Transcription</keyword>
<dbReference type="KEGG" id="hro:HELRODRAFT_115837"/>
<reference evidence="12" key="3">
    <citation type="submission" date="2015-06" db="UniProtKB">
        <authorList>
            <consortium name="EnsemblMetazoa"/>
        </authorList>
    </citation>
    <scope>IDENTIFICATION</scope>
</reference>
<keyword evidence="7" id="KW-0539">Nucleus</keyword>
<dbReference type="SMART" id="SM00454">
    <property type="entry name" value="SAM"/>
    <property type="match status" value="1"/>
</dbReference>
<dbReference type="GO" id="GO:0042393">
    <property type="term" value="F:histone binding"/>
    <property type="evidence" value="ECO:0000318"/>
    <property type="project" value="GO_Central"/>
</dbReference>
<dbReference type="SMART" id="SM00561">
    <property type="entry name" value="MBT"/>
    <property type="match status" value="2"/>
</dbReference>
<evidence type="ECO:0000313" key="13">
    <source>
        <dbReference type="Proteomes" id="UP000015101"/>
    </source>
</evidence>
<dbReference type="RefSeq" id="XP_009029412.1">
    <property type="nucleotide sequence ID" value="XM_009031164.1"/>
</dbReference>
<dbReference type="InParanoid" id="T1EGB2"/>
<dbReference type="Gene3D" id="1.10.150.50">
    <property type="entry name" value="Transcription Factor, Ets-1"/>
    <property type="match status" value="1"/>
</dbReference>
<evidence type="ECO:0000256" key="9">
    <source>
        <dbReference type="SAM" id="MobiDB-lite"/>
    </source>
</evidence>
<evidence type="ECO:0000256" key="5">
    <source>
        <dbReference type="ARBA" id="ARBA00023015"/>
    </source>
</evidence>
<dbReference type="InterPro" id="IPR001660">
    <property type="entry name" value="SAM"/>
</dbReference>
<dbReference type="eggNOG" id="KOG3766">
    <property type="taxonomic scope" value="Eukaryota"/>
</dbReference>
<dbReference type="EnsemblMetazoa" id="HelroT115837">
    <property type="protein sequence ID" value="HelroP115837"/>
    <property type="gene ID" value="HelroG115837"/>
</dbReference>
<evidence type="ECO:0000256" key="8">
    <source>
        <dbReference type="PROSITE-ProRule" id="PRU00459"/>
    </source>
</evidence>
<dbReference type="GO" id="GO:0005634">
    <property type="term" value="C:nucleus"/>
    <property type="evidence" value="ECO:0000318"/>
    <property type="project" value="GO_Central"/>
</dbReference>
<evidence type="ECO:0000256" key="2">
    <source>
        <dbReference type="ARBA" id="ARBA00008469"/>
    </source>
</evidence>
<dbReference type="Pfam" id="PF02820">
    <property type="entry name" value="MBT"/>
    <property type="match status" value="2"/>
</dbReference>
<dbReference type="EMBL" id="AMQM01007548">
    <property type="status" value="NOT_ANNOTATED_CDS"/>
    <property type="molecule type" value="Genomic_DNA"/>
</dbReference>
<keyword evidence="4" id="KW-0677">Repeat</keyword>
<dbReference type="Proteomes" id="UP000015101">
    <property type="component" value="Unassembled WGS sequence"/>
</dbReference>
<dbReference type="PANTHER" id="PTHR12247:SF132">
    <property type="entry name" value="POLYCOMB PROTEIN SCM"/>
    <property type="match status" value="1"/>
</dbReference>
<dbReference type="GeneID" id="20195614"/>
<dbReference type="CTD" id="20195614"/>
<dbReference type="InterPro" id="IPR047531">
    <property type="entry name" value="SAM_Scm-like"/>
</dbReference>
<comment type="similarity">
    <text evidence="2">Belongs to the SCM family.</text>
</comment>
<dbReference type="HOGENOM" id="CLU_015000_1_1_1"/>
<feature type="repeat" description="MBT" evidence="8">
    <location>
        <begin position="26"/>
        <end position="124"/>
    </location>
</feature>
<dbReference type="Pfam" id="PF00536">
    <property type="entry name" value="SAM_1"/>
    <property type="match status" value="1"/>
</dbReference>
<dbReference type="AlphaFoldDB" id="T1EGB2"/>
<evidence type="ECO:0000256" key="7">
    <source>
        <dbReference type="ARBA" id="ARBA00023242"/>
    </source>
</evidence>
<evidence type="ECO:0000259" key="10">
    <source>
        <dbReference type="SMART" id="SM00454"/>
    </source>
</evidence>
<dbReference type="Pfam" id="PF12140">
    <property type="entry name" value="SLED"/>
    <property type="match status" value="1"/>
</dbReference>
<dbReference type="SUPFAM" id="SSF63748">
    <property type="entry name" value="Tudor/PWWP/MBT"/>
    <property type="match status" value="2"/>
</dbReference>
<dbReference type="InterPro" id="IPR004092">
    <property type="entry name" value="Mbt"/>
</dbReference>
<dbReference type="InterPro" id="IPR050548">
    <property type="entry name" value="PcG_chromatin_remod_factors"/>
</dbReference>
<dbReference type="CDD" id="cd20110">
    <property type="entry name" value="MBT_dScm_rpt2"/>
    <property type="match status" value="1"/>
</dbReference>
<keyword evidence="13" id="KW-1185">Reference proteome</keyword>
<dbReference type="FunCoup" id="T1EGB2">
    <property type="interactions" value="607"/>
</dbReference>
<feature type="domain" description="SAM" evidence="10">
    <location>
        <begin position="572"/>
        <end position="640"/>
    </location>
</feature>
<organism evidence="12 13">
    <name type="scientific">Helobdella robusta</name>
    <name type="common">Californian leech</name>
    <dbReference type="NCBI Taxonomy" id="6412"/>
    <lineage>
        <taxon>Eukaryota</taxon>
        <taxon>Metazoa</taxon>
        <taxon>Spiralia</taxon>
        <taxon>Lophotrochozoa</taxon>
        <taxon>Annelida</taxon>
        <taxon>Clitellata</taxon>
        <taxon>Hirudinea</taxon>
        <taxon>Rhynchobdellida</taxon>
        <taxon>Glossiphoniidae</taxon>
        <taxon>Helobdella</taxon>
    </lineage>
</organism>
<dbReference type="OrthoDB" id="5912862at2759"/>
<dbReference type="GO" id="GO:0045892">
    <property type="term" value="P:negative regulation of DNA-templated transcription"/>
    <property type="evidence" value="ECO:0000318"/>
    <property type="project" value="GO_Central"/>
</dbReference>
<protein>
    <recommendedName>
        <fullName evidence="10">SAM domain-containing protein</fullName>
    </recommendedName>
</protein>
<dbReference type="PROSITE" id="PS51079">
    <property type="entry name" value="MBT"/>
    <property type="match status" value="2"/>
</dbReference>
<dbReference type="InterPro" id="IPR038348">
    <property type="entry name" value="SLED_sf"/>
</dbReference>
<evidence type="ECO:0000256" key="4">
    <source>
        <dbReference type="ARBA" id="ARBA00022737"/>
    </source>
</evidence>
<evidence type="ECO:0000256" key="1">
    <source>
        <dbReference type="ARBA" id="ARBA00004123"/>
    </source>
</evidence>
<dbReference type="GO" id="GO:0003682">
    <property type="term" value="F:chromatin binding"/>
    <property type="evidence" value="ECO:0000318"/>
    <property type="project" value="GO_Central"/>
</dbReference>
<dbReference type="EMBL" id="KB097640">
    <property type="protein sequence ID" value="ESN92480.1"/>
    <property type="molecule type" value="Genomic_DNA"/>
</dbReference>
<feature type="region of interest" description="Disordered" evidence="9">
    <location>
        <begin position="231"/>
        <end position="277"/>
    </location>
</feature>
<feature type="region of interest" description="Disordered" evidence="9">
    <location>
        <begin position="518"/>
        <end position="569"/>
    </location>
</feature>
<reference evidence="11 13" key="2">
    <citation type="journal article" date="2013" name="Nature">
        <title>Insights into bilaterian evolution from three spiralian genomes.</title>
        <authorList>
            <person name="Simakov O."/>
            <person name="Marletaz F."/>
            <person name="Cho S.J."/>
            <person name="Edsinger-Gonzales E."/>
            <person name="Havlak P."/>
            <person name="Hellsten U."/>
            <person name="Kuo D.H."/>
            <person name="Larsson T."/>
            <person name="Lv J."/>
            <person name="Arendt D."/>
            <person name="Savage R."/>
            <person name="Osoegawa K."/>
            <person name="de Jong P."/>
            <person name="Grimwood J."/>
            <person name="Chapman J.A."/>
            <person name="Shapiro H."/>
            <person name="Aerts A."/>
            <person name="Otillar R.P."/>
            <person name="Terry A.Y."/>
            <person name="Boore J.L."/>
            <person name="Grigoriev I.V."/>
            <person name="Lindberg D.R."/>
            <person name="Seaver E.C."/>
            <person name="Weisblat D.A."/>
            <person name="Putnam N.H."/>
            <person name="Rokhsar D.S."/>
        </authorList>
    </citation>
    <scope>NUCLEOTIDE SEQUENCE</scope>
</reference>
<name>T1EGB2_HELRO</name>
<evidence type="ECO:0000256" key="6">
    <source>
        <dbReference type="ARBA" id="ARBA00023163"/>
    </source>
</evidence>
<dbReference type="STRING" id="6412.T1EGB2"/>
<dbReference type="Gene3D" id="3.90.1150.190">
    <property type="entry name" value="SLED domain"/>
    <property type="match status" value="1"/>
</dbReference>
<proteinExistence type="inferred from homology"/>